<evidence type="ECO:0000256" key="4">
    <source>
        <dbReference type="ARBA" id="ARBA00022519"/>
    </source>
</evidence>
<keyword evidence="7 15" id="KW-0472">Membrane</keyword>
<keyword evidence="5 15" id="KW-0812">Transmembrane</keyword>
<evidence type="ECO:0000256" key="1">
    <source>
        <dbReference type="ARBA" id="ARBA00004382"/>
    </source>
</evidence>
<organism evidence="17 18">
    <name type="scientific">Methylobacterium oryzihabitans</name>
    <dbReference type="NCBI Taxonomy" id="2499852"/>
    <lineage>
        <taxon>Bacteria</taxon>
        <taxon>Pseudomonadati</taxon>
        <taxon>Pseudomonadota</taxon>
        <taxon>Alphaproteobacteria</taxon>
        <taxon>Hyphomicrobiales</taxon>
        <taxon>Methylobacteriaceae</taxon>
        <taxon>Methylobacterium</taxon>
    </lineage>
</organism>
<keyword evidence="8" id="KW-0143">Chaperone</keyword>
<keyword evidence="4" id="KW-0997">Cell inner membrane</keyword>
<evidence type="ECO:0000256" key="8">
    <source>
        <dbReference type="ARBA" id="ARBA00023186"/>
    </source>
</evidence>
<reference evidence="17 18" key="1">
    <citation type="submission" date="2019-01" db="EMBL/GenBank/DDBJ databases">
        <authorList>
            <person name="Chen W.-M."/>
        </authorList>
    </citation>
    <scope>NUCLEOTIDE SEQUENCE [LARGE SCALE GENOMIC DNA]</scope>
    <source>
        <strain evidence="17 18">TER-1</strain>
    </source>
</reference>
<dbReference type="AlphaFoldDB" id="A0A3S2VF70"/>
<dbReference type="OrthoDB" id="9768393at2"/>
<accession>A0A3S2VF70</accession>
<protein>
    <recommendedName>
        <fullName evidence="2">Parvulin-like PPIase</fullName>
    </recommendedName>
    <alternativeName>
        <fullName evidence="9">Peptidyl-prolyl cis-trans isomerase plp</fullName>
    </alternativeName>
    <alternativeName>
        <fullName evidence="12">Periplasmic chaperone PpiD</fullName>
    </alternativeName>
    <alternativeName>
        <fullName evidence="13">Periplasmic folding chaperone</fullName>
    </alternativeName>
    <alternativeName>
        <fullName evidence="10">Rotamase plp</fullName>
    </alternativeName>
</protein>
<dbReference type="Proteomes" id="UP000286997">
    <property type="component" value="Unassembled WGS sequence"/>
</dbReference>
<evidence type="ECO:0000256" key="15">
    <source>
        <dbReference type="SAM" id="Phobius"/>
    </source>
</evidence>
<evidence type="ECO:0000256" key="3">
    <source>
        <dbReference type="ARBA" id="ARBA00022475"/>
    </source>
</evidence>
<evidence type="ECO:0000256" key="13">
    <source>
        <dbReference type="ARBA" id="ARBA00042775"/>
    </source>
</evidence>
<keyword evidence="18" id="KW-1185">Reference proteome</keyword>
<feature type="transmembrane region" description="Helical" evidence="15">
    <location>
        <begin position="12"/>
        <end position="34"/>
    </location>
</feature>
<keyword evidence="14 17" id="KW-0413">Isomerase</keyword>
<evidence type="ECO:0000313" key="17">
    <source>
        <dbReference type="EMBL" id="RVU21567.1"/>
    </source>
</evidence>
<keyword evidence="6 15" id="KW-1133">Transmembrane helix</keyword>
<evidence type="ECO:0000256" key="10">
    <source>
        <dbReference type="ARBA" id="ARBA00031484"/>
    </source>
</evidence>
<dbReference type="PROSITE" id="PS50198">
    <property type="entry name" value="PPIC_PPIASE_2"/>
    <property type="match status" value="1"/>
</dbReference>
<comment type="similarity">
    <text evidence="11">Belongs to the PpiD chaperone family.</text>
</comment>
<comment type="caution">
    <text evidence="17">The sequence shown here is derived from an EMBL/GenBank/DDBJ whole genome shotgun (WGS) entry which is preliminary data.</text>
</comment>
<dbReference type="PANTHER" id="PTHR47529">
    <property type="entry name" value="PEPTIDYL-PROLYL CIS-TRANS ISOMERASE D"/>
    <property type="match status" value="1"/>
</dbReference>
<name>A0A3S2VF70_9HYPH</name>
<dbReference type="InterPro" id="IPR027304">
    <property type="entry name" value="Trigger_fact/SurA_dom_sf"/>
</dbReference>
<dbReference type="SUPFAM" id="SSF54534">
    <property type="entry name" value="FKBP-like"/>
    <property type="match status" value="1"/>
</dbReference>
<gene>
    <name evidence="17" type="ORF">EOE48_00465</name>
</gene>
<evidence type="ECO:0000256" key="7">
    <source>
        <dbReference type="ARBA" id="ARBA00023136"/>
    </source>
</evidence>
<feature type="domain" description="PpiC" evidence="16">
    <location>
        <begin position="270"/>
        <end position="358"/>
    </location>
</feature>
<proteinExistence type="inferred from homology"/>
<dbReference type="Gene3D" id="3.10.50.40">
    <property type="match status" value="1"/>
</dbReference>
<dbReference type="InterPro" id="IPR052029">
    <property type="entry name" value="PpiD_chaperone"/>
</dbReference>
<sequence>MLQGFRAASQSWLGKIVVTIVFGMLIVGLAIFGIGDIFRGGGSNAVATVGSTQISTEAVRTAYQNQLQRLARQTRRSLTPDQARALGLDRQVLGHLITEATLDQKTREMGLRVSDAAVIRLIQEEPAFKGPDGNFSVDAFRDTLRQAGLTEAGFVQEQRAVAARLQLAEAVTADLPVPLAAREAIHRYNAERRSAAVMTLPESAAGEVPAPTDEEITAFYNDRKSAFRAPETRTVSLLVLDPAALAKPDAVPEADARARYEAEQGKFGTPERRTIQQIVFPNEADAAAALERIRSGAATFEAVATERGLDAKALDLGTVTRAELYDPAVAEAAFALAPETVSAPVQGRFGSVLLRVAAVQPGSVRPFDEVAGQIRAEIARERAVDGLDKAHDAVEDERAGAKPLADIAKERGLPLIALPAVDAQGRDKQGNPVAGIPDKDTTLAALFRSEMGADNEALRTRDGGYIWYDVTHVDPAHDKPLDEVRDAVAAQWKADEIGRRLSAKAREAVERLDKGEAVEAVAASLGVEAQEVADLARNRGKDGLSTETVGRIFATPVGKAGSAAAGSGRVVFRVTGATVPAFVATAPAAGGVEQQYRTALADDILAEYLADVQKQAGVSVNEALFRRAIGGES</sequence>
<keyword evidence="3" id="KW-1003">Cell membrane</keyword>
<dbReference type="EMBL" id="SACP01000001">
    <property type="protein sequence ID" value="RVU21567.1"/>
    <property type="molecule type" value="Genomic_DNA"/>
</dbReference>
<evidence type="ECO:0000256" key="5">
    <source>
        <dbReference type="ARBA" id="ARBA00022692"/>
    </source>
</evidence>
<dbReference type="SUPFAM" id="SSF109998">
    <property type="entry name" value="Triger factor/SurA peptide-binding domain-like"/>
    <property type="match status" value="1"/>
</dbReference>
<evidence type="ECO:0000259" key="16">
    <source>
        <dbReference type="PROSITE" id="PS50198"/>
    </source>
</evidence>
<evidence type="ECO:0000256" key="2">
    <source>
        <dbReference type="ARBA" id="ARBA00018370"/>
    </source>
</evidence>
<evidence type="ECO:0000256" key="14">
    <source>
        <dbReference type="PROSITE-ProRule" id="PRU00278"/>
    </source>
</evidence>
<dbReference type="Gene3D" id="1.10.4030.10">
    <property type="entry name" value="Porin chaperone SurA, peptide-binding domain"/>
    <property type="match status" value="1"/>
</dbReference>
<evidence type="ECO:0000256" key="9">
    <source>
        <dbReference type="ARBA" id="ARBA00030642"/>
    </source>
</evidence>
<dbReference type="PANTHER" id="PTHR47529:SF1">
    <property type="entry name" value="PERIPLASMIC CHAPERONE PPID"/>
    <property type="match status" value="1"/>
</dbReference>
<comment type="subcellular location">
    <subcellularLocation>
        <location evidence="1">Cell inner membrane</location>
        <topology evidence="1">Single-pass type II membrane protein</topology>
        <orientation evidence="1">Periplasmic side</orientation>
    </subcellularLocation>
</comment>
<evidence type="ECO:0000256" key="12">
    <source>
        <dbReference type="ARBA" id="ARBA00040743"/>
    </source>
</evidence>
<evidence type="ECO:0000256" key="11">
    <source>
        <dbReference type="ARBA" id="ARBA00038408"/>
    </source>
</evidence>
<dbReference type="RefSeq" id="WP_127726810.1">
    <property type="nucleotide sequence ID" value="NZ_SACP01000001.1"/>
</dbReference>
<dbReference type="InterPro" id="IPR046357">
    <property type="entry name" value="PPIase_dom_sf"/>
</dbReference>
<dbReference type="GO" id="GO:0005886">
    <property type="term" value="C:plasma membrane"/>
    <property type="evidence" value="ECO:0007669"/>
    <property type="project" value="UniProtKB-SubCell"/>
</dbReference>
<dbReference type="InterPro" id="IPR000297">
    <property type="entry name" value="PPIase_PpiC"/>
</dbReference>
<keyword evidence="14" id="KW-0697">Rotamase</keyword>
<dbReference type="Pfam" id="PF13145">
    <property type="entry name" value="Rotamase_2"/>
    <property type="match status" value="1"/>
</dbReference>
<dbReference type="Pfam" id="PF13624">
    <property type="entry name" value="SurA_N_3"/>
    <property type="match status" value="1"/>
</dbReference>
<evidence type="ECO:0000256" key="6">
    <source>
        <dbReference type="ARBA" id="ARBA00022989"/>
    </source>
</evidence>
<evidence type="ECO:0000313" key="18">
    <source>
        <dbReference type="Proteomes" id="UP000286997"/>
    </source>
</evidence>
<dbReference type="GO" id="GO:0003755">
    <property type="term" value="F:peptidyl-prolyl cis-trans isomerase activity"/>
    <property type="evidence" value="ECO:0007669"/>
    <property type="project" value="UniProtKB-KW"/>
</dbReference>